<feature type="compositionally biased region" description="Polar residues" evidence="1">
    <location>
        <begin position="79"/>
        <end position="91"/>
    </location>
</feature>
<dbReference type="WBParaSite" id="MBELARI_LOCUS12197">
    <property type="protein sequence ID" value="MBELARI_LOCUS12197"/>
    <property type="gene ID" value="MBELARI_LOCUS12197"/>
</dbReference>
<feature type="region of interest" description="Disordered" evidence="1">
    <location>
        <begin position="70"/>
        <end position="91"/>
    </location>
</feature>
<keyword evidence="2" id="KW-1185">Reference proteome</keyword>
<protein>
    <submittedName>
        <fullName evidence="3">Uncharacterized protein</fullName>
    </submittedName>
</protein>
<proteinExistence type="predicted"/>
<dbReference type="AlphaFoldDB" id="A0AAF3EDZ6"/>
<reference evidence="3" key="1">
    <citation type="submission" date="2024-02" db="UniProtKB">
        <authorList>
            <consortium name="WormBaseParasite"/>
        </authorList>
    </citation>
    <scope>IDENTIFICATION</scope>
</reference>
<name>A0AAF3EDZ6_9BILA</name>
<evidence type="ECO:0000256" key="1">
    <source>
        <dbReference type="SAM" id="MobiDB-lite"/>
    </source>
</evidence>
<evidence type="ECO:0000313" key="2">
    <source>
        <dbReference type="Proteomes" id="UP000887575"/>
    </source>
</evidence>
<organism evidence="2 3">
    <name type="scientific">Mesorhabditis belari</name>
    <dbReference type="NCBI Taxonomy" id="2138241"/>
    <lineage>
        <taxon>Eukaryota</taxon>
        <taxon>Metazoa</taxon>
        <taxon>Ecdysozoa</taxon>
        <taxon>Nematoda</taxon>
        <taxon>Chromadorea</taxon>
        <taxon>Rhabditida</taxon>
        <taxon>Rhabditina</taxon>
        <taxon>Rhabditomorpha</taxon>
        <taxon>Rhabditoidea</taxon>
        <taxon>Rhabditidae</taxon>
        <taxon>Mesorhabditinae</taxon>
        <taxon>Mesorhabditis</taxon>
    </lineage>
</organism>
<evidence type="ECO:0000313" key="3">
    <source>
        <dbReference type="WBParaSite" id="MBELARI_LOCUS12197"/>
    </source>
</evidence>
<sequence length="91" mass="10408">MIIRICILWQPILKRGSCSSGLRMTIPALERLIDLQEGQYGKVSKRRIQPPKLTTTCVYTLHMIAIPRDTNPPMHTNRRLSLNFSNTNSTT</sequence>
<dbReference type="Proteomes" id="UP000887575">
    <property type="component" value="Unassembled WGS sequence"/>
</dbReference>
<accession>A0AAF3EDZ6</accession>